<feature type="region of interest" description="Disordered" evidence="1">
    <location>
        <begin position="1"/>
        <end position="26"/>
    </location>
</feature>
<keyword evidence="2" id="KW-0812">Transmembrane</keyword>
<name>A0A8D8LKW2_9HEMI</name>
<keyword evidence="2" id="KW-0472">Membrane</keyword>
<keyword evidence="2" id="KW-1133">Transmembrane helix</keyword>
<accession>A0A8D8LKW2</accession>
<proteinExistence type="predicted"/>
<dbReference type="EMBL" id="HBUF01344631">
    <property type="protein sequence ID" value="CAG6707957.1"/>
    <property type="molecule type" value="Transcribed_RNA"/>
</dbReference>
<dbReference type="EMBL" id="HBUF01176462">
    <property type="protein sequence ID" value="CAG6654092.1"/>
    <property type="molecule type" value="Transcribed_RNA"/>
</dbReference>
<dbReference type="EMBL" id="HBUF01344627">
    <property type="protein sequence ID" value="CAG6707948.1"/>
    <property type="molecule type" value="Transcribed_RNA"/>
</dbReference>
<feature type="transmembrane region" description="Helical" evidence="2">
    <location>
        <begin position="55"/>
        <end position="77"/>
    </location>
</feature>
<protein>
    <submittedName>
        <fullName evidence="3">Uncharacterized protein</fullName>
    </submittedName>
</protein>
<evidence type="ECO:0000256" key="2">
    <source>
        <dbReference type="SAM" id="Phobius"/>
    </source>
</evidence>
<dbReference type="AlphaFoldDB" id="A0A8D8LKW2"/>
<evidence type="ECO:0000256" key="1">
    <source>
        <dbReference type="SAM" id="MobiDB-lite"/>
    </source>
</evidence>
<sequence>MHWNLMKNNIQQDGRKSTHSSKSPRKLKNSWLMDSFSVLTHSCLFTHSYRFVSSLLFSLSCPGVCLNVLFAVPHLLLNIDCCCVPPRSVISSKPLSSSSAPV</sequence>
<organism evidence="3">
    <name type="scientific">Cacopsylla melanoneura</name>
    <dbReference type="NCBI Taxonomy" id="428564"/>
    <lineage>
        <taxon>Eukaryota</taxon>
        <taxon>Metazoa</taxon>
        <taxon>Ecdysozoa</taxon>
        <taxon>Arthropoda</taxon>
        <taxon>Hexapoda</taxon>
        <taxon>Insecta</taxon>
        <taxon>Pterygota</taxon>
        <taxon>Neoptera</taxon>
        <taxon>Paraneoptera</taxon>
        <taxon>Hemiptera</taxon>
        <taxon>Sternorrhyncha</taxon>
        <taxon>Psylloidea</taxon>
        <taxon>Psyllidae</taxon>
        <taxon>Psyllinae</taxon>
        <taxon>Cacopsylla</taxon>
    </lineage>
</organism>
<reference evidence="3" key="1">
    <citation type="submission" date="2021-05" db="EMBL/GenBank/DDBJ databases">
        <authorList>
            <person name="Alioto T."/>
            <person name="Alioto T."/>
            <person name="Gomez Garrido J."/>
        </authorList>
    </citation>
    <scope>NUCLEOTIDE SEQUENCE</scope>
</reference>
<evidence type="ECO:0000313" key="3">
    <source>
        <dbReference type="EMBL" id="CAG6607186.1"/>
    </source>
</evidence>
<feature type="compositionally biased region" description="Polar residues" evidence="1">
    <location>
        <begin position="1"/>
        <end position="12"/>
    </location>
</feature>
<feature type="compositionally biased region" description="Basic residues" evidence="1">
    <location>
        <begin position="17"/>
        <end position="26"/>
    </location>
</feature>
<dbReference type="EMBL" id="HBUF01006807">
    <property type="protein sequence ID" value="CAG6607186.1"/>
    <property type="molecule type" value="Transcribed_RNA"/>
</dbReference>